<name>A0A1K2HI97_9LACT</name>
<dbReference type="Proteomes" id="UP000185655">
    <property type="component" value="Unassembled WGS sequence"/>
</dbReference>
<reference evidence="1 2" key="1">
    <citation type="submission" date="2016-11" db="EMBL/GenBank/DDBJ databases">
        <authorList>
            <person name="Jaros S."/>
            <person name="Januszkiewicz K."/>
            <person name="Wedrychowicz H."/>
        </authorList>
    </citation>
    <scope>NUCLEOTIDE SEQUENCE [LARGE SCALE GENOMIC DNA]</scope>
    <source>
        <strain evidence="1 2">DSM 22330</strain>
    </source>
</reference>
<dbReference type="EMBL" id="FPKS01000016">
    <property type="protein sequence ID" value="SFZ76451.1"/>
    <property type="molecule type" value="Genomic_DNA"/>
</dbReference>
<dbReference type="OrthoDB" id="2243221at2"/>
<dbReference type="AlphaFoldDB" id="A0A1K2HI97"/>
<accession>A0A1K2HI97</accession>
<dbReference type="RefSeq" id="WP_031366821.1">
    <property type="nucleotide sequence ID" value="NZ_FPKS01000016.1"/>
</dbReference>
<evidence type="ECO:0000313" key="1">
    <source>
        <dbReference type="EMBL" id="SFZ76451.1"/>
    </source>
</evidence>
<dbReference type="STRING" id="1122154.SAMN02746068_01955"/>
<gene>
    <name evidence="1" type="ORF">SAMN02746068_01955</name>
</gene>
<proteinExistence type="predicted"/>
<protein>
    <submittedName>
        <fullName evidence="1">Uncharacterized protein</fullName>
    </submittedName>
</protein>
<organism evidence="1 2">
    <name type="scientific">Pseudolactococcus chungangensis CAU 28 = DSM 22330</name>
    <dbReference type="NCBI Taxonomy" id="1122154"/>
    <lineage>
        <taxon>Bacteria</taxon>
        <taxon>Bacillati</taxon>
        <taxon>Bacillota</taxon>
        <taxon>Bacilli</taxon>
        <taxon>Lactobacillales</taxon>
        <taxon>Streptococcaceae</taxon>
        <taxon>Pseudolactococcus</taxon>
    </lineage>
</organism>
<evidence type="ECO:0000313" key="2">
    <source>
        <dbReference type="Proteomes" id="UP000185655"/>
    </source>
</evidence>
<sequence length="103" mass="12702">MSKTKITDKEYRRFEEIFYRVWHYHTFGHNKHVKITSKDLERVTNTLQELKQTRQRECNIIVRHYIHHVYYTTIAREQGVSEGYIRKLAKNGAYYFLQIYDEQ</sequence>